<accession>A0ABV6YS88</accession>
<dbReference type="SUPFAM" id="SSF52317">
    <property type="entry name" value="Class I glutamine amidotransferase-like"/>
    <property type="match status" value="1"/>
</dbReference>
<evidence type="ECO:0000313" key="1">
    <source>
        <dbReference type="EMBL" id="MFC1848938.1"/>
    </source>
</evidence>
<dbReference type="EMBL" id="JBHPBY010000013">
    <property type="protein sequence ID" value="MFC1848938.1"/>
    <property type="molecule type" value="Genomic_DNA"/>
</dbReference>
<comment type="caution">
    <text evidence="1">The sequence shown here is derived from an EMBL/GenBank/DDBJ whole genome shotgun (WGS) entry which is preliminary data.</text>
</comment>
<evidence type="ECO:0000313" key="2">
    <source>
        <dbReference type="Proteomes" id="UP001594351"/>
    </source>
</evidence>
<sequence length="373" mass="41749">MRRIIIIIFIFLSAFLFFTNTLIAAEWTECSECIPPCMFSPFPCCCDLNYDPSKECNPSGDHSDDTFDVSSGRYLSRSFETMEYYDELTSASILYRGFWWNLDNLVLEHKRAACFSDIFTFPSDLSAANNVLIIPTNGLNGLDNSEVFQDLLEEYVGTYGNTVICFTQQHGYEFNLLPGGGVSGYGYREDQSCQLGSIQLSEFHHVLSSVTETKIDAGVDGYFTRWPDNATILIERTKNGMPAMIIYPFGNGWVIATTLYTDWGFNHFQATRSELRLVNDIVTWSKDPVPLDEYYTGQVVSLSVPMVNDGDITASMAEITVFNPDRAVIEELQYPVSLSPGTSTTYVYQTIAAAPHGLWCVEYSLVDAAGNVV</sequence>
<organism evidence="1 2">
    <name type="scientific">candidate division CSSED10-310 bacterium</name>
    <dbReference type="NCBI Taxonomy" id="2855610"/>
    <lineage>
        <taxon>Bacteria</taxon>
        <taxon>Bacteria division CSSED10-310</taxon>
    </lineage>
</organism>
<keyword evidence="2" id="KW-1185">Reference proteome</keyword>
<proteinExistence type="predicted"/>
<protein>
    <recommendedName>
        <fullName evidence="3">CARDB domain-containing protein</fullName>
    </recommendedName>
</protein>
<name>A0ABV6YS88_UNCC1</name>
<evidence type="ECO:0008006" key="3">
    <source>
        <dbReference type="Google" id="ProtNLM"/>
    </source>
</evidence>
<gene>
    <name evidence="1" type="ORF">ACFL27_01905</name>
</gene>
<dbReference type="InterPro" id="IPR029062">
    <property type="entry name" value="Class_I_gatase-like"/>
</dbReference>
<reference evidence="1 2" key="1">
    <citation type="submission" date="2024-09" db="EMBL/GenBank/DDBJ databases">
        <title>Laminarin stimulates single cell rates of sulfate reduction while oxygen inhibits transcriptomic activity in coastal marine sediment.</title>
        <authorList>
            <person name="Lindsay M."/>
            <person name="Orcutt B."/>
            <person name="Emerson D."/>
            <person name="Stepanauskas R."/>
            <person name="D'Angelo T."/>
        </authorList>
    </citation>
    <scope>NUCLEOTIDE SEQUENCE [LARGE SCALE GENOMIC DNA]</scope>
    <source>
        <strain evidence="1">SAG AM-311-K15</strain>
    </source>
</reference>
<dbReference type="Proteomes" id="UP001594351">
    <property type="component" value="Unassembled WGS sequence"/>
</dbReference>